<dbReference type="InterPro" id="IPR036102">
    <property type="entry name" value="OsmC/Ohrsf"/>
</dbReference>
<keyword evidence="1" id="KW-0575">Peroxidase</keyword>
<dbReference type="Pfam" id="PF02566">
    <property type="entry name" value="OsmC"/>
    <property type="match status" value="1"/>
</dbReference>
<organism evidence="1 2">
    <name type="scientific">Rufibacter roseus</name>
    <dbReference type="NCBI Taxonomy" id="1567108"/>
    <lineage>
        <taxon>Bacteria</taxon>
        <taxon>Pseudomonadati</taxon>
        <taxon>Bacteroidota</taxon>
        <taxon>Cytophagia</taxon>
        <taxon>Cytophagales</taxon>
        <taxon>Hymenobacteraceae</taxon>
        <taxon>Rufibacter</taxon>
    </lineage>
</organism>
<dbReference type="GO" id="GO:0004601">
    <property type="term" value="F:peroxidase activity"/>
    <property type="evidence" value="ECO:0007669"/>
    <property type="project" value="UniProtKB-KW"/>
</dbReference>
<comment type="caution">
    <text evidence="1">The sequence shown here is derived from an EMBL/GenBank/DDBJ whole genome shotgun (WGS) entry which is preliminary data.</text>
</comment>
<dbReference type="EMBL" id="JBHSYQ010000003">
    <property type="protein sequence ID" value="MFC6997379.1"/>
    <property type="molecule type" value="Genomic_DNA"/>
</dbReference>
<sequence length="140" mass="15535">MIRIEMNRVGGDYGFEARDANGHVIGTDTSPESGGQNFGVRPMQMLLMALGGCSGIDVVMILKKQRQELLGFKMDISGERESGKEPSLWKQVHVVFELQGNIDPAKAERACELSMEKYCSVAETLRRAGAEITWEVRITE</sequence>
<keyword evidence="2" id="KW-1185">Reference proteome</keyword>
<dbReference type="Gene3D" id="3.30.300.20">
    <property type="match status" value="1"/>
</dbReference>
<dbReference type="PANTHER" id="PTHR34352">
    <property type="entry name" value="PROTEIN YHFA"/>
    <property type="match status" value="1"/>
</dbReference>
<dbReference type="SUPFAM" id="SSF82784">
    <property type="entry name" value="OsmC-like"/>
    <property type="match status" value="1"/>
</dbReference>
<name>A0ABW2DL09_9BACT</name>
<gene>
    <name evidence="1" type="ORF">ACFQHR_07065</name>
</gene>
<dbReference type="Proteomes" id="UP001596405">
    <property type="component" value="Unassembled WGS sequence"/>
</dbReference>
<dbReference type="EC" id="1.11.1.-" evidence="1"/>
<evidence type="ECO:0000313" key="2">
    <source>
        <dbReference type="Proteomes" id="UP001596405"/>
    </source>
</evidence>
<dbReference type="InterPro" id="IPR015946">
    <property type="entry name" value="KH_dom-like_a/b"/>
</dbReference>
<dbReference type="RefSeq" id="WP_066615656.1">
    <property type="nucleotide sequence ID" value="NZ_JBHSYQ010000003.1"/>
</dbReference>
<proteinExistence type="predicted"/>
<keyword evidence="1" id="KW-0560">Oxidoreductase</keyword>
<reference evidence="2" key="1">
    <citation type="journal article" date="2019" name="Int. J. Syst. Evol. Microbiol.">
        <title>The Global Catalogue of Microorganisms (GCM) 10K type strain sequencing project: providing services to taxonomists for standard genome sequencing and annotation.</title>
        <authorList>
            <consortium name="The Broad Institute Genomics Platform"/>
            <consortium name="The Broad Institute Genome Sequencing Center for Infectious Disease"/>
            <person name="Wu L."/>
            <person name="Ma J."/>
        </authorList>
    </citation>
    <scope>NUCLEOTIDE SEQUENCE [LARGE SCALE GENOMIC DNA]</scope>
    <source>
        <strain evidence="2">CGMCC 4.7393</strain>
    </source>
</reference>
<protein>
    <submittedName>
        <fullName evidence="1">OsmC family protein</fullName>
        <ecNumber evidence="1">1.11.1.-</ecNumber>
    </submittedName>
</protein>
<accession>A0ABW2DL09</accession>
<dbReference type="PANTHER" id="PTHR34352:SF1">
    <property type="entry name" value="PROTEIN YHFA"/>
    <property type="match status" value="1"/>
</dbReference>
<evidence type="ECO:0000313" key="1">
    <source>
        <dbReference type="EMBL" id="MFC6997379.1"/>
    </source>
</evidence>
<dbReference type="InterPro" id="IPR003718">
    <property type="entry name" value="OsmC/Ohr_fam"/>
</dbReference>